<evidence type="ECO:0000313" key="6">
    <source>
        <dbReference type="EMBL" id="PIZ18031.1"/>
    </source>
</evidence>
<evidence type="ECO:0000256" key="4">
    <source>
        <dbReference type="PROSITE-ProRule" id="PRU00339"/>
    </source>
</evidence>
<reference evidence="7" key="1">
    <citation type="submission" date="2017-09" db="EMBL/GenBank/DDBJ databases">
        <title>Depth-based differentiation of microbial function through sediment-hosted aquifers and enrichment of novel symbionts in the deep terrestrial subsurface.</title>
        <authorList>
            <person name="Probst A.J."/>
            <person name="Ladd B."/>
            <person name="Jarett J.K."/>
            <person name="Geller-Mcgrath D.E."/>
            <person name="Sieber C.M.K."/>
            <person name="Emerson J.B."/>
            <person name="Anantharaman K."/>
            <person name="Thomas B.C."/>
            <person name="Malmstrom R."/>
            <person name="Stieglmeier M."/>
            <person name="Klingl A."/>
            <person name="Woyke T."/>
            <person name="Ryan C.M."/>
            <person name="Banfield J.F."/>
        </authorList>
    </citation>
    <scope>NUCLEOTIDE SEQUENCE [LARGE SCALE GENOMIC DNA]</scope>
</reference>
<proteinExistence type="predicted"/>
<dbReference type="PANTHER" id="PTHR45586">
    <property type="entry name" value="TPR REPEAT-CONTAINING PROTEIN PA4667"/>
    <property type="match status" value="1"/>
</dbReference>
<dbReference type="Proteomes" id="UP000229307">
    <property type="component" value="Unassembled WGS sequence"/>
</dbReference>
<dbReference type="SUPFAM" id="SSF48452">
    <property type="entry name" value="TPR-like"/>
    <property type="match status" value="4"/>
</dbReference>
<dbReference type="PROSITE" id="PS50005">
    <property type="entry name" value="TPR"/>
    <property type="match status" value="4"/>
</dbReference>
<evidence type="ECO:0000256" key="1">
    <source>
        <dbReference type="ARBA" id="ARBA00022729"/>
    </source>
</evidence>
<dbReference type="InterPro" id="IPR019734">
    <property type="entry name" value="TPR_rpt"/>
</dbReference>
<name>A0A2M7SEY3_9BACT</name>
<evidence type="ECO:0000313" key="7">
    <source>
        <dbReference type="Proteomes" id="UP000229307"/>
    </source>
</evidence>
<dbReference type="PROSITE" id="PS50293">
    <property type="entry name" value="TPR_REGION"/>
    <property type="match status" value="1"/>
</dbReference>
<dbReference type="PANTHER" id="PTHR45586:SF1">
    <property type="entry name" value="LIPOPOLYSACCHARIDE ASSEMBLY PROTEIN B"/>
    <property type="match status" value="1"/>
</dbReference>
<feature type="repeat" description="TPR" evidence="4">
    <location>
        <begin position="372"/>
        <end position="405"/>
    </location>
</feature>
<dbReference type="SUPFAM" id="SSF81901">
    <property type="entry name" value="HCP-like"/>
    <property type="match status" value="1"/>
</dbReference>
<dbReference type="Pfam" id="PF13174">
    <property type="entry name" value="TPR_6"/>
    <property type="match status" value="4"/>
</dbReference>
<dbReference type="Pfam" id="PF13525">
    <property type="entry name" value="YfiO"/>
    <property type="match status" value="1"/>
</dbReference>
<dbReference type="SMART" id="SM00028">
    <property type="entry name" value="TPR"/>
    <property type="match status" value="17"/>
</dbReference>
<gene>
    <name evidence="6" type="ORF">COY52_01570</name>
</gene>
<evidence type="ECO:0000256" key="2">
    <source>
        <dbReference type="ARBA" id="ARBA00022737"/>
    </source>
</evidence>
<dbReference type="Pfam" id="PF13432">
    <property type="entry name" value="TPR_16"/>
    <property type="match status" value="5"/>
</dbReference>
<keyword evidence="3 4" id="KW-0802">TPR repeat</keyword>
<evidence type="ECO:0000256" key="3">
    <source>
        <dbReference type="ARBA" id="ARBA00022803"/>
    </source>
</evidence>
<keyword evidence="2" id="KW-0677">Repeat</keyword>
<comment type="caution">
    <text evidence="6">The sequence shown here is derived from an EMBL/GenBank/DDBJ whole genome shotgun (WGS) entry which is preliminary data.</text>
</comment>
<evidence type="ECO:0000259" key="5">
    <source>
        <dbReference type="Pfam" id="PF13525"/>
    </source>
</evidence>
<sequence>MLKTPISLKLFLILLLFFPLHVTRYTLHDNLYAQGMAEEDEFSVAYGLYERGLYELALTRLQAFRDSHPASSRTDDVEFLTGECYFNTARFKEALVRYGMVRSKQYEEILLLRTGQVYFFQDEYDRAILKLQEVITNFPKGKAADAALFFLGESYYKKNDFLSATGIYTILIKEYPVSSYLDQCYYSLAYCRFRRGDLKDALASLEKILKDFPDSSVAAEAKVLKGQVLQGMGDNAGAVRAYKDVLASFSAGESGGDFVLYQLGNAYYSLNDWAGAETVFHAIRKDYPGGEFVPYADKGIADCFFKRGDYGSALKLYGKFLGDFPAHDLAPDVKYWIAVTLDRPGKTEDAVSGFRNFIGEYRGKGVRDELVLDAWLQIGAILYRKGDYAGARNAFGEAVQAPERFGSIRRDAMLGIADCYIAEKKYNIGLEYYRKAVEETAGDTGQPQVKYQIAYAYYKQDDFTRAVPLFLEILENEKAVPAEKREELVVNTLYWLGWSYFKQGKFRDAAGSFGMLAARYPSAALRSDALYRLGDSMYNLGAYDEARKAYESVLLSGELEAEALYAIACSYSMDGKAESAVKTYRVVIEKYPQSDMAVESAFKIAEFEGRKGNYDEASSYYNFVLANSPQSSFAARAQMGVAGILLKKKKARDAIAAYAEVAKKYPQEERLCMESEFRTGVCYSQLGDTGRSEAIFKSFIARYPNSDFLPEAGYRLGQIYFDAGRYRDALPYFQKSALLSPRRSGVGAAAQLKTGDCLFNTGKYEDATSEYLKVVVLYPGVTDMHPEAEYKMGVSLLMSGKAKEAKEYLKKVIEKYPDSSWSAEAKKELGRIQ</sequence>
<dbReference type="EMBL" id="PFMR01000047">
    <property type="protein sequence ID" value="PIZ18031.1"/>
    <property type="molecule type" value="Genomic_DNA"/>
</dbReference>
<protein>
    <recommendedName>
        <fullName evidence="5">Outer membrane lipoprotein BamD-like domain-containing protein</fullName>
    </recommendedName>
</protein>
<feature type="repeat" description="TPR" evidence="4">
    <location>
        <begin position="786"/>
        <end position="819"/>
    </location>
</feature>
<dbReference type="Gene3D" id="1.25.40.10">
    <property type="entry name" value="Tetratricopeptide repeat domain"/>
    <property type="match status" value="8"/>
</dbReference>
<dbReference type="InterPro" id="IPR039565">
    <property type="entry name" value="BamD-like"/>
</dbReference>
<feature type="domain" description="Outer membrane lipoprotein BamD-like" evidence="5">
    <location>
        <begin position="148"/>
        <end position="244"/>
    </location>
</feature>
<feature type="repeat" description="TPR" evidence="4">
    <location>
        <begin position="561"/>
        <end position="594"/>
    </location>
</feature>
<organism evidence="6 7">
    <name type="scientific">Candidatus Desantisbacteria bacterium CG_4_10_14_0_8_um_filter_48_22</name>
    <dbReference type="NCBI Taxonomy" id="1974543"/>
    <lineage>
        <taxon>Bacteria</taxon>
        <taxon>Candidatus Desantisiibacteriota</taxon>
    </lineage>
</organism>
<keyword evidence="1" id="KW-0732">Signal</keyword>
<accession>A0A2M7SEY3</accession>
<dbReference type="AlphaFoldDB" id="A0A2M7SEY3"/>
<dbReference type="InterPro" id="IPR051012">
    <property type="entry name" value="CellSynth/LPSAsmb/PSIAsmb"/>
</dbReference>
<feature type="repeat" description="TPR" evidence="4">
    <location>
        <begin position="710"/>
        <end position="743"/>
    </location>
</feature>
<dbReference type="InterPro" id="IPR011990">
    <property type="entry name" value="TPR-like_helical_dom_sf"/>
</dbReference>